<keyword evidence="2" id="KW-0808">Transferase</keyword>
<dbReference type="InterPro" id="IPR013216">
    <property type="entry name" value="Methyltransf_11"/>
</dbReference>
<name>A0A4R2BJ31_9BACI</name>
<dbReference type="GO" id="GO:0008757">
    <property type="term" value="F:S-adenosylmethionine-dependent methyltransferase activity"/>
    <property type="evidence" value="ECO:0007669"/>
    <property type="project" value="InterPro"/>
</dbReference>
<dbReference type="PANTHER" id="PTHR45036:SF1">
    <property type="entry name" value="METHYLTRANSFERASE LIKE 7A"/>
    <property type="match status" value="1"/>
</dbReference>
<dbReference type="Gene3D" id="3.40.50.150">
    <property type="entry name" value="Vaccinia Virus protein VP39"/>
    <property type="match status" value="1"/>
</dbReference>
<dbReference type="EMBL" id="SLVV01000002">
    <property type="protein sequence ID" value="TCN27131.1"/>
    <property type="molecule type" value="Genomic_DNA"/>
</dbReference>
<proteinExistence type="predicted"/>
<dbReference type="InterPro" id="IPR029063">
    <property type="entry name" value="SAM-dependent_MTases_sf"/>
</dbReference>
<keyword evidence="3" id="KW-1185">Reference proteome</keyword>
<dbReference type="RefSeq" id="WP_132001653.1">
    <property type="nucleotide sequence ID" value="NZ_JABUHM010000001.1"/>
</dbReference>
<keyword evidence="2" id="KW-0489">Methyltransferase</keyword>
<evidence type="ECO:0000313" key="3">
    <source>
        <dbReference type="Proteomes" id="UP000295689"/>
    </source>
</evidence>
<sequence length="197" mass="22503">MSKTFSKWYDFFMIPLEQGKFKKIRRQLLKEATGKVLELGSGTGINFPLYDGVEVTAIEPSAHMIERSEPRKSASKVPVELIQAGAEKLPFADDTFDSVVATLVYCTIPDAEKAFAEMKRVCKNNGKILMFEHVRMRQPFLARLQERLTPYWGNICDGCRLDRDTVRLARESGLTIVQIKEYYKGLFIAMILRNVKS</sequence>
<organism evidence="2 3">
    <name type="scientific">Mesobacillus foraminis</name>
    <dbReference type="NCBI Taxonomy" id="279826"/>
    <lineage>
        <taxon>Bacteria</taxon>
        <taxon>Bacillati</taxon>
        <taxon>Bacillota</taxon>
        <taxon>Bacilli</taxon>
        <taxon>Bacillales</taxon>
        <taxon>Bacillaceae</taxon>
        <taxon>Mesobacillus</taxon>
    </lineage>
</organism>
<dbReference type="InterPro" id="IPR052356">
    <property type="entry name" value="Thiol_S-MT"/>
</dbReference>
<dbReference type="PANTHER" id="PTHR45036">
    <property type="entry name" value="METHYLTRANSFERASE LIKE 7B"/>
    <property type="match status" value="1"/>
</dbReference>
<accession>A0A4R2BJ31</accession>
<gene>
    <name evidence="2" type="ORF">EV146_10272</name>
</gene>
<dbReference type="CDD" id="cd02440">
    <property type="entry name" value="AdoMet_MTases"/>
    <property type="match status" value="1"/>
</dbReference>
<dbReference type="SUPFAM" id="SSF53335">
    <property type="entry name" value="S-adenosyl-L-methionine-dependent methyltransferases"/>
    <property type="match status" value="1"/>
</dbReference>
<dbReference type="AlphaFoldDB" id="A0A4R2BJ31"/>
<reference evidence="2 3" key="1">
    <citation type="journal article" date="2015" name="Stand. Genomic Sci.">
        <title>Genomic Encyclopedia of Bacterial and Archaeal Type Strains, Phase III: the genomes of soil and plant-associated and newly described type strains.</title>
        <authorList>
            <person name="Whitman W.B."/>
            <person name="Woyke T."/>
            <person name="Klenk H.P."/>
            <person name="Zhou Y."/>
            <person name="Lilburn T.G."/>
            <person name="Beck B.J."/>
            <person name="De Vos P."/>
            <person name="Vandamme P."/>
            <person name="Eisen J.A."/>
            <person name="Garrity G."/>
            <person name="Hugenholtz P."/>
            <person name="Kyrpides N.C."/>
        </authorList>
    </citation>
    <scope>NUCLEOTIDE SEQUENCE [LARGE SCALE GENOMIC DNA]</scope>
    <source>
        <strain evidence="2 3">CV53</strain>
    </source>
</reference>
<feature type="domain" description="Methyltransferase type 11" evidence="1">
    <location>
        <begin position="37"/>
        <end position="129"/>
    </location>
</feature>
<dbReference type="Proteomes" id="UP000295689">
    <property type="component" value="Unassembled WGS sequence"/>
</dbReference>
<evidence type="ECO:0000313" key="2">
    <source>
        <dbReference type="EMBL" id="TCN27131.1"/>
    </source>
</evidence>
<dbReference type="GO" id="GO:0032259">
    <property type="term" value="P:methylation"/>
    <property type="evidence" value="ECO:0007669"/>
    <property type="project" value="UniProtKB-KW"/>
</dbReference>
<evidence type="ECO:0000259" key="1">
    <source>
        <dbReference type="Pfam" id="PF08241"/>
    </source>
</evidence>
<comment type="caution">
    <text evidence="2">The sequence shown here is derived from an EMBL/GenBank/DDBJ whole genome shotgun (WGS) entry which is preliminary data.</text>
</comment>
<dbReference type="Pfam" id="PF08241">
    <property type="entry name" value="Methyltransf_11"/>
    <property type="match status" value="1"/>
</dbReference>
<protein>
    <submittedName>
        <fullName evidence="2">Methyltransferase family protein</fullName>
    </submittedName>
</protein>